<evidence type="ECO:0000256" key="3">
    <source>
        <dbReference type="ARBA" id="ARBA00022475"/>
    </source>
</evidence>
<reference evidence="8 9" key="1">
    <citation type="submission" date="2019-08" db="EMBL/GenBank/DDBJ databases">
        <title>In-depth cultivation of the pig gut microbiome towards novel bacterial diversity and tailored functional studies.</title>
        <authorList>
            <person name="Wylensek D."/>
            <person name="Hitch T.C.A."/>
            <person name="Clavel T."/>
        </authorList>
    </citation>
    <scope>NUCLEOTIDE SEQUENCE [LARGE SCALE GENOMIC DNA]</scope>
    <source>
        <strain evidence="8 9">BSM-380-WT-5A</strain>
    </source>
</reference>
<feature type="transmembrane region" description="Helical" evidence="7">
    <location>
        <begin position="358"/>
        <end position="376"/>
    </location>
</feature>
<dbReference type="NCBIfam" id="TIGR00797">
    <property type="entry name" value="matE"/>
    <property type="match status" value="1"/>
</dbReference>
<gene>
    <name evidence="8" type="ORF">FYJ57_04580</name>
</gene>
<proteinExistence type="predicted"/>
<keyword evidence="9" id="KW-1185">Reference proteome</keyword>
<feature type="transmembrane region" description="Helical" evidence="7">
    <location>
        <begin position="95"/>
        <end position="117"/>
    </location>
</feature>
<accession>A0A7X2TL69</accession>
<dbReference type="PANTHER" id="PTHR43549">
    <property type="entry name" value="MULTIDRUG RESISTANCE PROTEIN YPNP-RELATED"/>
    <property type="match status" value="1"/>
</dbReference>
<evidence type="ECO:0000256" key="6">
    <source>
        <dbReference type="ARBA" id="ARBA00023136"/>
    </source>
</evidence>
<dbReference type="CDD" id="cd13138">
    <property type="entry name" value="MATE_yoeA_like"/>
    <property type="match status" value="1"/>
</dbReference>
<evidence type="ECO:0000256" key="5">
    <source>
        <dbReference type="ARBA" id="ARBA00022989"/>
    </source>
</evidence>
<dbReference type="GO" id="GO:0042910">
    <property type="term" value="F:xenobiotic transmembrane transporter activity"/>
    <property type="evidence" value="ECO:0007669"/>
    <property type="project" value="InterPro"/>
</dbReference>
<dbReference type="Pfam" id="PF01554">
    <property type="entry name" value="MatE"/>
    <property type="match status" value="2"/>
</dbReference>
<feature type="transmembrane region" description="Helical" evidence="7">
    <location>
        <begin position="165"/>
        <end position="186"/>
    </location>
</feature>
<keyword evidence="2" id="KW-0813">Transport</keyword>
<evidence type="ECO:0000256" key="7">
    <source>
        <dbReference type="SAM" id="Phobius"/>
    </source>
</evidence>
<feature type="transmembrane region" description="Helical" evidence="7">
    <location>
        <begin position="319"/>
        <end position="338"/>
    </location>
</feature>
<dbReference type="InterPro" id="IPR048279">
    <property type="entry name" value="MdtK-like"/>
</dbReference>
<feature type="transmembrane region" description="Helical" evidence="7">
    <location>
        <begin position="63"/>
        <end position="83"/>
    </location>
</feature>
<keyword evidence="5 7" id="KW-1133">Transmembrane helix</keyword>
<feature type="transmembrane region" description="Helical" evidence="7">
    <location>
        <begin position="12"/>
        <end position="30"/>
    </location>
</feature>
<evidence type="ECO:0000256" key="1">
    <source>
        <dbReference type="ARBA" id="ARBA00004651"/>
    </source>
</evidence>
<feature type="transmembrane region" description="Helical" evidence="7">
    <location>
        <begin position="421"/>
        <end position="441"/>
    </location>
</feature>
<dbReference type="GO" id="GO:0015297">
    <property type="term" value="F:antiporter activity"/>
    <property type="evidence" value="ECO:0007669"/>
    <property type="project" value="InterPro"/>
</dbReference>
<feature type="transmembrane region" description="Helical" evidence="7">
    <location>
        <begin position="137"/>
        <end position="158"/>
    </location>
</feature>
<evidence type="ECO:0000256" key="2">
    <source>
        <dbReference type="ARBA" id="ARBA00022448"/>
    </source>
</evidence>
<dbReference type="InterPro" id="IPR052031">
    <property type="entry name" value="Membrane_Transporter-Flippase"/>
</dbReference>
<dbReference type="AlphaFoldDB" id="A0A7X2TL69"/>
<feature type="transmembrane region" description="Helical" evidence="7">
    <location>
        <begin position="192"/>
        <end position="216"/>
    </location>
</feature>
<organism evidence="8 9">
    <name type="scientific">Oliverpabstia intestinalis</name>
    <dbReference type="NCBI Taxonomy" id="2606633"/>
    <lineage>
        <taxon>Bacteria</taxon>
        <taxon>Bacillati</taxon>
        <taxon>Bacillota</taxon>
        <taxon>Clostridia</taxon>
        <taxon>Lachnospirales</taxon>
        <taxon>Lachnospiraceae</taxon>
        <taxon>Oliverpabstia</taxon>
    </lineage>
</organism>
<dbReference type="RefSeq" id="WP_154431688.1">
    <property type="nucleotide sequence ID" value="NZ_VUMS01000006.1"/>
</dbReference>
<dbReference type="PANTHER" id="PTHR43549:SF3">
    <property type="entry name" value="MULTIDRUG RESISTANCE PROTEIN YPNP-RELATED"/>
    <property type="match status" value="1"/>
</dbReference>
<sequence>MSNLQVNMTKDPIVKSLVIFALPILFSNIFQQLYNTIDIMIVGNFLGDSSLAAIGASSSIYELLLGFCFGVGNGLSIVVSRYFGQGDKTLLKKSVAGSIIIALILTAILMTASSLGLYPLMRALKTPENLLAESHSYVSTLTTFIGVMFAYNLLAGLLRGIGNSFMPLVFLIISSLTNILLDLLFITRFQMGIRGAAVATVIAQGFSVILCLIYIIRKTPILVPEQQHFAVGKKLYRELTTQGLSMGFMNAVVSSGTVILQSAINGLGEVYIACHATARKLNSFCLMPVSTIGASMSTFVSQNRGAGNKDRIRKGISTACIMDVCWGVTAIIILFSFARNLVTLFGSTQDVILDNSALYLRFTAPFYAVLGILFNMRNSLQALGEKTKPLISSFIECAGKIIFALFIIPVMGYWGVIICEPLIWCFMTAQLVYCYLHVPYLRKENA</sequence>
<dbReference type="PIRSF" id="PIRSF006603">
    <property type="entry name" value="DinF"/>
    <property type="match status" value="1"/>
</dbReference>
<protein>
    <submittedName>
        <fullName evidence="8">MATE family efflux transporter</fullName>
    </submittedName>
</protein>
<dbReference type="Proteomes" id="UP000440513">
    <property type="component" value="Unassembled WGS sequence"/>
</dbReference>
<comment type="subcellular location">
    <subcellularLocation>
        <location evidence="1">Cell membrane</location>
        <topology evidence="1">Multi-pass membrane protein</topology>
    </subcellularLocation>
</comment>
<keyword evidence="6 7" id="KW-0472">Membrane</keyword>
<comment type="caution">
    <text evidence="8">The sequence shown here is derived from an EMBL/GenBank/DDBJ whole genome shotgun (WGS) entry which is preliminary data.</text>
</comment>
<feature type="transmembrane region" description="Helical" evidence="7">
    <location>
        <begin position="397"/>
        <end position="415"/>
    </location>
</feature>
<dbReference type="InterPro" id="IPR002528">
    <property type="entry name" value="MATE_fam"/>
</dbReference>
<dbReference type="GO" id="GO:0005886">
    <property type="term" value="C:plasma membrane"/>
    <property type="evidence" value="ECO:0007669"/>
    <property type="project" value="UniProtKB-SubCell"/>
</dbReference>
<name>A0A7X2TL69_9FIRM</name>
<dbReference type="EMBL" id="VUMS01000006">
    <property type="protein sequence ID" value="MST66022.1"/>
    <property type="molecule type" value="Genomic_DNA"/>
</dbReference>
<keyword evidence="4 7" id="KW-0812">Transmembrane</keyword>
<evidence type="ECO:0000313" key="9">
    <source>
        <dbReference type="Proteomes" id="UP000440513"/>
    </source>
</evidence>
<evidence type="ECO:0000313" key="8">
    <source>
        <dbReference type="EMBL" id="MST66022.1"/>
    </source>
</evidence>
<evidence type="ECO:0000256" key="4">
    <source>
        <dbReference type="ARBA" id="ARBA00022692"/>
    </source>
</evidence>
<keyword evidence="3" id="KW-1003">Cell membrane</keyword>